<dbReference type="EC" id="2.3.1.269" evidence="9"/>
<evidence type="ECO:0000313" key="12">
    <source>
        <dbReference type="Proteomes" id="UP000321323"/>
    </source>
</evidence>
<feature type="transmembrane region" description="Helical" evidence="9">
    <location>
        <begin position="205"/>
        <end position="224"/>
    </location>
</feature>
<keyword evidence="12" id="KW-1185">Reference proteome</keyword>
<feature type="transmembrane region" description="Helical" evidence="9">
    <location>
        <begin position="96"/>
        <end position="115"/>
    </location>
</feature>
<evidence type="ECO:0000256" key="9">
    <source>
        <dbReference type="HAMAP-Rule" id="MF_01148"/>
    </source>
</evidence>
<feature type="transmembrane region" description="Helical" evidence="9">
    <location>
        <begin position="20"/>
        <end position="36"/>
    </location>
</feature>
<comment type="subcellular location">
    <subcellularLocation>
        <location evidence="1 9">Cell membrane</location>
        <topology evidence="1 9">Multi-pass membrane protein</topology>
    </subcellularLocation>
</comment>
<keyword evidence="4 9" id="KW-0808">Transferase</keyword>
<dbReference type="Pfam" id="PF00795">
    <property type="entry name" value="CN_hydrolase"/>
    <property type="match status" value="1"/>
</dbReference>
<gene>
    <name evidence="9 11" type="primary">lnt</name>
    <name evidence="11" type="ORF">E7V67_002930</name>
</gene>
<feature type="transmembrane region" description="Helical" evidence="9">
    <location>
        <begin position="178"/>
        <end position="198"/>
    </location>
</feature>
<evidence type="ECO:0000256" key="2">
    <source>
        <dbReference type="ARBA" id="ARBA00010065"/>
    </source>
</evidence>
<dbReference type="Gene3D" id="3.60.110.10">
    <property type="entry name" value="Carbon-nitrogen hydrolase"/>
    <property type="match status" value="1"/>
</dbReference>
<organism evidence="11 12">
    <name type="scientific">[Empedobacter] haloabium</name>
    <dbReference type="NCBI Taxonomy" id="592317"/>
    <lineage>
        <taxon>Bacteria</taxon>
        <taxon>Pseudomonadati</taxon>
        <taxon>Pseudomonadota</taxon>
        <taxon>Betaproteobacteria</taxon>
        <taxon>Burkholderiales</taxon>
        <taxon>Oxalobacteraceae</taxon>
        <taxon>Telluria group</taxon>
        <taxon>Telluria group incertae sedis</taxon>
    </lineage>
</organism>
<evidence type="ECO:0000256" key="3">
    <source>
        <dbReference type="ARBA" id="ARBA00022475"/>
    </source>
</evidence>
<keyword evidence="6 9" id="KW-1133">Transmembrane helix</keyword>
<dbReference type="InterPro" id="IPR036526">
    <property type="entry name" value="C-N_Hydrolase_sf"/>
</dbReference>
<sequence>MRLRRARPGEPSAPPRSTRSRMLIAALAGAASVFSFAPFGWWPLQLLTLAILFYQVLRANSVKAGALVGWAFGFGWCLTGVHWLTIVLPRFGLPPVLAWAAIILLSVYLGGHCALAMGAAAWLRQRWVLSLPAANLLVLPACWAISEWTRGWLFTGFPWASAGYAHNVSPLAGFAPVLGVYGIGWIAAITAGALLLLMHRTRKGALALIGALWLGGFGLQQVQWTEAVGKPLAVRLVQGNIALSDKFNPDHLGQTLAYYQRAVTAAPADLIAIPETGLPLFPQQMPTGYLDSYGQFARRSGSAIVLGMPLADSPTRYSNSVLGLAPALANPYRYDKHHLVPFGEFIPMGFRWFTDLMNIPLGDQTRGEALQRAFAVKDQRVLPNICYENAFGEEIAAQLRNGSARGGEATLLLNVAELAWYGESVAIPQHLQISQMRSLETGRPMLSATNTGPTVVIDARGQVQASLPYYQAGVLAASVQGMSGRTPYIVTQNYLLFALTGISLLAAWLWSRRKAAAAA</sequence>
<dbReference type="PANTHER" id="PTHR38686:SF1">
    <property type="entry name" value="APOLIPOPROTEIN N-ACYLTRANSFERASE"/>
    <property type="match status" value="1"/>
</dbReference>
<evidence type="ECO:0000256" key="8">
    <source>
        <dbReference type="ARBA" id="ARBA00023315"/>
    </source>
</evidence>
<dbReference type="PANTHER" id="PTHR38686">
    <property type="entry name" value="APOLIPOPROTEIN N-ACYLTRANSFERASE"/>
    <property type="match status" value="1"/>
</dbReference>
<reference evidence="11 12" key="1">
    <citation type="journal article" date="2019" name="Int. J. Syst. Evol. Microbiol.">
        <title>The Draft Whole-Genome Sequence of the Antibiotic Producer Empedobacter haloabium ATCC 31962 Provides Indications for Its Taxonomic Reclassification.</title>
        <authorList>
            <person name="Miess H."/>
            <person name="Arlt P."/>
            <person name="Apel A.K."/>
            <person name="Weber T."/>
            <person name="Nieselt K."/>
            <person name="Hanssen F."/>
            <person name="Czemmel S."/>
            <person name="Nahnsen S."/>
            <person name="Gross H."/>
        </authorList>
    </citation>
    <scope>NUCLEOTIDE SEQUENCE [LARGE SCALE GENOMIC DNA]</scope>
    <source>
        <strain evidence="11 12">ATCC 31962</strain>
    </source>
</reference>
<protein>
    <recommendedName>
        <fullName evidence="9">Apolipoprotein N-acyltransferase</fullName>
        <shortName evidence="9">ALP N-acyltransferase</shortName>
        <ecNumber evidence="9">2.3.1.269</ecNumber>
    </recommendedName>
</protein>
<dbReference type="EMBL" id="CP136508">
    <property type="protein sequence ID" value="WUR14076.1"/>
    <property type="molecule type" value="Genomic_DNA"/>
</dbReference>
<evidence type="ECO:0000256" key="1">
    <source>
        <dbReference type="ARBA" id="ARBA00004651"/>
    </source>
</evidence>
<dbReference type="InterPro" id="IPR045378">
    <property type="entry name" value="LNT_N"/>
</dbReference>
<dbReference type="HAMAP" id="MF_01148">
    <property type="entry name" value="Lnt"/>
    <property type="match status" value="1"/>
</dbReference>
<feature type="transmembrane region" description="Helical" evidence="9">
    <location>
        <begin position="127"/>
        <end position="146"/>
    </location>
</feature>
<dbReference type="PROSITE" id="PS50263">
    <property type="entry name" value="CN_HYDROLASE"/>
    <property type="match status" value="1"/>
</dbReference>
<feature type="transmembrane region" description="Helical" evidence="9">
    <location>
        <begin position="494"/>
        <end position="511"/>
    </location>
</feature>
<dbReference type="InterPro" id="IPR004563">
    <property type="entry name" value="Apolipo_AcylTrfase"/>
</dbReference>
<dbReference type="Proteomes" id="UP000321323">
    <property type="component" value="Chromosome"/>
</dbReference>
<proteinExistence type="inferred from homology"/>
<keyword evidence="8 9" id="KW-0012">Acyltransferase</keyword>
<dbReference type="SUPFAM" id="SSF56317">
    <property type="entry name" value="Carbon-nitrogen hydrolase"/>
    <property type="match status" value="1"/>
</dbReference>
<name>A0ABZ1UMZ5_9BURK</name>
<keyword evidence="7 9" id="KW-0472">Membrane</keyword>
<evidence type="ECO:0000313" key="11">
    <source>
        <dbReference type="EMBL" id="WUR14076.1"/>
    </source>
</evidence>
<comment type="pathway">
    <text evidence="9">Protein modification; lipoprotein biosynthesis (N-acyl transfer).</text>
</comment>
<dbReference type="Pfam" id="PF20154">
    <property type="entry name" value="LNT_N"/>
    <property type="match status" value="1"/>
</dbReference>
<evidence type="ECO:0000256" key="7">
    <source>
        <dbReference type="ARBA" id="ARBA00023136"/>
    </source>
</evidence>
<feature type="transmembrane region" description="Helical" evidence="9">
    <location>
        <begin position="64"/>
        <end position="84"/>
    </location>
</feature>
<comment type="catalytic activity">
    <reaction evidence="9">
        <text>N-terminal S-1,2-diacyl-sn-glyceryl-L-cysteinyl-[lipoprotein] + a glycerophospholipid = N-acyl-S-1,2-diacyl-sn-glyceryl-L-cysteinyl-[lipoprotein] + a 2-acyl-sn-glycero-3-phospholipid + H(+)</text>
        <dbReference type="Rhea" id="RHEA:48228"/>
        <dbReference type="Rhea" id="RHEA-COMP:14681"/>
        <dbReference type="Rhea" id="RHEA-COMP:14684"/>
        <dbReference type="ChEBI" id="CHEBI:15378"/>
        <dbReference type="ChEBI" id="CHEBI:136912"/>
        <dbReference type="ChEBI" id="CHEBI:140656"/>
        <dbReference type="ChEBI" id="CHEBI:140657"/>
        <dbReference type="ChEBI" id="CHEBI:140660"/>
        <dbReference type="EC" id="2.3.1.269"/>
    </reaction>
</comment>
<keyword evidence="3 9" id="KW-1003">Cell membrane</keyword>
<keyword evidence="5 9" id="KW-0812">Transmembrane</keyword>
<evidence type="ECO:0000256" key="4">
    <source>
        <dbReference type="ARBA" id="ARBA00022679"/>
    </source>
</evidence>
<dbReference type="NCBIfam" id="TIGR00546">
    <property type="entry name" value="lnt"/>
    <property type="match status" value="1"/>
</dbReference>
<evidence type="ECO:0000259" key="10">
    <source>
        <dbReference type="PROSITE" id="PS50263"/>
    </source>
</evidence>
<feature type="domain" description="CN hydrolase" evidence="10">
    <location>
        <begin position="237"/>
        <end position="481"/>
    </location>
</feature>
<comment type="similarity">
    <text evidence="2 9">Belongs to the CN hydrolase family. Apolipoprotein N-acyltransferase subfamily.</text>
</comment>
<evidence type="ECO:0000256" key="6">
    <source>
        <dbReference type="ARBA" id="ARBA00022989"/>
    </source>
</evidence>
<dbReference type="CDD" id="cd07571">
    <property type="entry name" value="ALP_N-acyl_transferase"/>
    <property type="match status" value="1"/>
</dbReference>
<evidence type="ECO:0000256" key="5">
    <source>
        <dbReference type="ARBA" id="ARBA00022692"/>
    </source>
</evidence>
<dbReference type="InterPro" id="IPR003010">
    <property type="entry name" value="C-N_Hydrolase"/>
</dbReference>
<accession>A0ABZ1UMZ5</accession>
<comment type="function">
    <text evidence="9">Catalyzes the phospholipid dependent N-acylation of the N-terminal cysteine of apolipoprotein, the last step in lipoprotein maturation.</text>
</comment>